<comment type="caution">
    <text evidence="8">The sequence shown here is derived from an EMBL/GenBank/DDBJ whole genome shotgun (WGS) entry which is preliminary data.</text>
</comment>
<dbReference type="GO" id="GO:0003977">
    <property type="term" value="F:UDP-N-acetylglucosamine diphosphorylase activity"/>
    <property type="evidence" value="ECO:0007669"/>
    <property type="project" value="TreeGrafter"/>
</dbReference>
<evidence type="ECO:0000256" key="3">
    <source>
        <dbReference type="ARBA" id="ARBA00022679"/>
    </source>
</evidence>
<evidence type="ECO:0000256" key="6">
    <source>
        <dbReference type="ARBA" id="ARBA00039080"/>
    </source>
</evidence>
<proteinExistence type="inferred from homology"/>
<keyword evidence="3" id="KW-0808">Transferase</keyword>
<evidence type="ECO:0000256" key="7">
    <source>
        <dbReference type="ARBA" id="ARBA00048259"/>
    </source>
</evidence>
<comment type="similarity">
    <text evidence="5">Belongs to the USP family.</text>
</comment>
<dbReference type="PANTHER" id="PTHR11952:SF9">
    <property type="entry name" value="UDP-SUGAR PYROPHOSPHORYLASE"/>
    <property type="match status" value="1"/>
</dbReference>
<comment type="cofactor">
    <cofactor evidence="1">
        <name>Mn(2+)</name>
        <dbReference type="ChEBI" id="CHEBI:29035"/>
    </cofactor>
</comment>
<dbReference type="InterPro" id="IPR002618">
    <property type="entry name" value="UDPGP_fam"/>
</dbReference>
<dbReference type="GO" id="GO:0051748">
    <property type="term" value="F:UTP-monosaccharide-1-phosphate uridylyltransferase activity"/>
    <property type="evidence" value="ECO:0007669"/>
    <property type="project" value="UniProtKB-EC"/>
</dbReference>
<dbReference type="GO" id="GO:0006048">
    <property type="term" value="P:UDP-N-acetylglucosamine biosynthetic process"/>
    <property type="evidence" value="ECO:0007669"/>
    <property type="project" value="TreeGrafter"/>
</dbReference>
<organism evidence="8 9">
    <name type="scientific">Polarella glacialis</name>
    <name type="common">Dinoflagellate</name>
    <dbReference type="NCBI Taxonomy" id="89957"/>
    <lineage>
        <taxon>Eukaryota</taxon>
        <taxon>Sar</taxon>
        <taxon>Alveolata</taxon>
        <taxon>Dinophyceae</taxon>
        <taxon>Suessiales</taxon>
        <taxon>Suessiaceae</taxon>
        <taxon>Polarella</taxon>
    </lineage>
</organism>
<evidence type="ECO:0000256" key="1">
    <source>
        <dbReference type="ARBA" id="ARBA00001936"/>
    </source>
</evidence>
<sequence>MSSAPLVESTDGPAGEIAFQLESIPGLRENLGLLQAQELALAEVLAAAGQADFFSSWAAPGEKDAEKHDFFRQISKLDANYPGGLKSYIRNARELLQASASGKNPLDGWMPSVPTGFQPFSAQEEASTCLEQLLEYEDRGLEELGDCCFVIPAGGLGERLGFSGVKFALTADLTSGCCVLAVYASYIKAFEALAQARRGKPCTLPLVIMASSDTETGIKELLERNNHFDLEPSQVSILLQEKVASLADSNATLAMEGPYQIATKPHGHGDVHFLLHSSGLVAKWQAEGRKWVLFFQDTNTLYLMTFLCTLGVSARHGLEVNFVAMPRCAKEAVGAITQLRHSDGRSIVVNVEYNQLEPLLKATGHPEGDVNGPDGLSPFPGNCNELLFSLPEYAAELQSSGGQLVEFINPKYADSSRTAFKSPTRLECMMQDYAKVLGPQARVSFTRYPLEFGYFPCKNDIATAARLASEGTPPHGAASSEAAVYHAFGTMLSLLGAKVAPAELRQWRGGPQLMGPAVVLWPDFAPCFAELRRKLGSSASSWNLAPGCSLEIQGQDIRIDALDLAGALKIRVVSGASLHIQGLRVQNKGHEFVALSEAEQSGEAPESLRIRGYRLVAHETKVIEVLEPGAFVLDLDGELKKV</sequence>
<evidence type="ECO:0000256" key="5">
    <source>
        <dbReference type="ARBA" id="ARBA00038047"/>
    </source>
</evidence>
<dbReference type="Pfam" id="PF01704">
    <property type="entry name" value="UDPGP"/>
    <property type="match status" value="1"/>
</dbReference>
<evidence type="ECO:0000313" key="8">
    <source>
        <dbReference type="EMBL" id="CAE8739470.1"/>
    </source>
</evidence>
<dbReference type="Gene3D" id="3.90.550.10">
    <property type="entry name" value="Spore Coat Polysaccharide Biosynthesis Protein SpsA, Chain A"/>
    <property type="match status" value="1"/>
</dbReference>
<protein>
    <recommendedName>
        <fullName evidence="6">UTP-monosaccharide-1-phosphate uridylyltransferase</fullName>
        <ecNumber evidence="6">2.7.7.64</ecNumber>
    </recommendedName>
</protein>
<comment type="cofactor">
    <cofactor evidence="2">
        <name>Mg(2+)</name>
        <dbReference type="ChEBI" id="CHEBI:18420"/>
    </cofactor>
</comment>
<comment type="catalytic activity">
    <reaction evidence="7">
        <text>a monosaccharide 1-phosphate + UTP + H(+) = a UDP-monosaccharide + diphosphate</text>
        <dbReference type="Rhea" id="RHEA:13205"/>
        <dbReference type="ChEBI" id="CHEBI:15378"/>
        <dbReference type="ChEBI" id="CHEBI:33019"/>
        <dbReference type="ChEBI" id="CHEBI:46398"/>
        <dbReference type="ChEBI" id="CHEBI:140358"/>
        <dbReference type="ChEBI" id="CHEBI:140359"/>
        <dbReference type="EC" id="2.7.7.64"/>
    </reaction>
</comment>
<dbReference type="InterPro" id="IPR039741">
    <property type="entry name" value="UDP-sugar_pyrophosphorylase"/>
</dbReference>
<gene>
    <name evidence="8" type="ORF">PGLA2088_LOCUS49631</name>
</gene>
<dbReference type="AlphaFoldDB" id="A0A813LP74"/>
<dbReference type="SUPFAM" id="SSF53448">
    <property type="entry name" value="Nucleotide-diphospho-sugar transferases"/>
    <property type="match status" value="1"/>
</dbReference>
<reference evidence="8" key="1">
    <citation type="submission" date="2021-02" db="EMBL/GenBank/DDBJ databases">
        <authorList>
            <person name="Dougan E. K."/>
            <person name="Rhodes N."/>
            <person name="Thang M."/>
            <person name="Chan C."/>
        </authorList>
    </citation>
    <scope>NUCLEOTIDE SEQUENCE</scope>
</reference>
<dbReference type="InterPro" id="IPR029044">
    <property type="entry name" value="Nucleotide-diphossugar_trans"/>
</dbReference>
<dbReference type="EC" id="2.7.7.64" evidence="6"/>
<dbReference type="EMBL" id="CAJNNW010037111">
    <property type="protein sequence ID" value="CAE8739470.1"/>
    <property type="molecule type" value="Genomic_DNA"/>
</dbReference>
<dbReference type="Proteomes" id="UP000626109">
    <property type="component" value="Unassembled WGS sequence"/>
</dbReference>
<dbReference type="PANTHER" id="PTHR11952">
    <property type="entry name" value="UDP- GLUCOSE PYROPHOSPHORYLASE"/>
    <property type="match status" value="1"/>
</dbReference>
<keyword evidence="4" id="KW-0548">Nucleotidyltransferase</keyword>
<dbReference type="Gene3D" id="2.160.10.30">
    <property type="match status" value="1"/>
</dbReference>
<evidence type="ECO:0000313" key="9">
    <source>
        <dbReference type="Proteomes" id="UP000626109"/>
    </source>
</evidence>
<accession>A0A813LP74</accession>
<evidence type="ECO:0000256" key="4">
    <source>
        <dbReference type="ARBA" id="ARBA00022695"/>
    </source>
</evidence>
<name>A0A813LP74_POLGL</name>
<evidence type="ECO:0000256" key="2">
    <source>
        <dbReference type="ARBA" id="ARBA00001946"/>
    </source>
</evidence>